<dbReference type="AlphaFoldDB" id="A0A4Q7YRG4"/>
<comment type="caution">
    <text evidence="1">The sequence shown here is derived from an EMBL/GenBank/DDBJ whole genome shotgun (WGS) entry which is preliminary data.</text>
</comment>
<dbReference type="EMBL" id="SHKW01000001">
    <property type="protein sequence ID" value="RZU39415.1"/>
    <property type="molecule type" value="Genomic_DNA"/>
</dbReference>
<proteinExistence type="predicted"/>
<organism evidence="1 2">
    <name type="scientific">Edaphobacter modestus</name>
    <dbReference type="NCBI Taxonomy" id="388466"/>
    <lineage>
        <taxon>Bacteria</taxon>
        <taxon>Pseudomonadati</taxon>
        <taxon>Acidobacteriota</taxon>
        <taxon>Terriglobia</taxon>
        <taxon>Terriglobales</taxon>
        <taxon>Acidobacteriaceae</taxon>
        <taxon>Edaphobacter</taxon>
    </lineage>
</organism>
<keyword evidence="2" id="KW-1185">Reference proteome</keyword>
<sequence>MVEGIRFLWSATQGYRLRPWRSPYLRWRLETYSGKKAETVEAKDFWRLMWGERGQVLRFSRWLGEMRGYAEGEKGR</sequence>
<reference evidence="1 2" key="1">
    <citation type="submission" date="2019-02" db="EMBL/GenBank/DDBJ databases">
        <title>Genomic Encyclopedia of Archaeal and Bacterial Type Strains, Phase II (KMG-II): from individual species to whole genera.</title>
        <authorList>
            <person name="Goeker M."/>
        </authorList>
    </citation>
    <scope>NUCLEOTIDE SEQUENCE [LARGE SCALE GENOMIC DNA]</scope>
    <source>
        <strain evidence="1 2">DSM 18101</strain>
    </source>
</reference>
<evidence type="ECO:0000313" key="2">
    <source>
        <dbReference type="Proteomes" id="UP000292958"/>
    </source>
</evidence>
<gene>
    <name evidence="1" type="ORF">BDD14_0798</name>
</gene>
<name>A0A4Q7YRG4_9BACT</name>
<accession>A0A4Q7YRG4</accession>
<dbReference type="OrthoDB" id="122535at2"/>
<evidence type="ECO:0000313" key="1">
    <source>
        <dbReference type="EMBL" id="RZU39415.1"/>
    </source>
</evidence>
<dbReference type="RefSeq" id="WP_130417630.1">
    <property type="nucleotide sequence ID" value="NZ_SHKW01000001.1"/>
</dbReference>
<dbReference type="Proteomes" id="UP000292958">
    <property type="component" value="Unassembled WGS sequence"/>
</dbReference>
<protein>
    <submittedName>
        <fullName evidence="1">Uncharacterized protein</fullName>
    </submittedName>
</protein>